<dbReference type="InterPro" id="IPR036188">
    <property type="entry name" value="FAD/NAD-bd_sf"/>
</dbReference>
<feature type="region of interest" description="Disordered" evidence="1">
    <location>
        <begin position="1"/>
        <end position="23"/>
    </location>
</feature>
<evidence type="ECO:0000313" key="3">
    <source>
        <dbReference type="EMBL" id="MFC3182132.1"/>
    </source>
</evidence>
<protein>
    <submittedName>
        <fullName evidence="3">FAD/NAD(P)-binding protein</fullName>
    </submittedName>
</protein>
<evidence type="ECO:0000313" key="4">
    <source>
        <dbReference type="Proteomes" id="UP001595547"/>
    </source>
</evidence>
<dbReference type="Proteomes" id="UP001595547">
    <property type="component" value="Unassembled WGS sequence"/>
</dbReference>
<dbReference type="Pfam" id="PF13454">
    <property type="entry name" value="NAD_binding_9"/>
    <property type="match status" value="1"/>
</dbReference>
<feature type="compositionally biased region" description="Polar residues" evidence="1">
    <location>
        <begin position="10"/>
        <end position="20"/>
    </location>
</feature>
<keyword evidence="4" id="KW-1185">Reference proteome</keyword>
<accession>A0ABV7IZZ0</accession>
<reference evidence="4" key="1">
    <citation type="journal article" date="2019" name="Int. J. Syst. Evol. Microbiol.">
        <title>The Global Catalogue of Microorganisms (GCM) 10K type strain sequencing project: providing services to taxonomists for standard genome sequencing and annotation.</title>
        <authorList>
            <consortium name="The Broad Institute Genomics Platform"/>
            <consortium name="The Broad Institute Genome Sequencing Center for Infectious Disease"/>
            <person name="Wu L."/>
            <person name="Ma J."/>
        </authorList>
    </citation>
    <scope>NUCLEOTIDE SEQUENCE [LARGE SCALE GENOMIC DNA]</scope>
    <source>
        <strain evidence="4">KCTC 52039</strain>
    </source>
</reference>
<dbReference type="Gene3D" id="3.50.50.60">
    <property type="entry name" value="FAD/NAD(P)-binding domain"/>
    <property type="match status" value="2"/>
</dbReference>
<dbReference type="PANTHER" id="PTHR40254:SF1">
    <property type="entry name" value="BLR0577 PROTEIN"/>
    <property type="match status" value="1"/>
</dbReference>
<name>A0ABV7IZZ0_9RHOB</name>
<dbReference type="InterPro" id="IPR038732">
    <property type="entry name" value="HpyO/CreE_NAD-binding"/>
</dbReference>
<evidence type="ECO:0000259" key="2">
    <source>
        <dbReference type="Pfam" id="PF13454"/>
    </source>
</evidence>
<dbReference type="RefSeq" id="WP_380073712.1">
    <property type="nucleotide sequence ID" value="NZ_JBHRTO010000001.1"/>
</dbReference>
<dbReference type="SUPFAM" id="SSF51905">
    <property type="entry name" value="FAD/NAD(P)-binding domain"/>
    <property type="match status" value="1"/>
</dbReference>
<evidence type="ECO:0000256" key="1">
    <source>
        <dbReference type="SAM" id="MobiDB-lite"/>
    </source>
</evidence>
<dbReference type="InterPro" id="IPR052189">
    <property type="entry name" value="L-asp_N-monooxygenase_NS-form"/>
</dbReference>
<dbReference type="EMBL" id="JBHRTO010000001">
    <property type="protein sequence ID" value="MFC3182132.1"/>
    <property type="molecule type" value="Genomic_DNA"/>
</dbReference>
<dbReference type="PANTHER" id="PTHR40254">
    <property type="entry name" value="BLR0577 PROTEIN"/>
    <property type="match status" value="1"/>
</dbReference>
<gene>
    <name evidence="3" type="ORF">ACFOGH_14110</name>
</gene>
<feature type="domain" description="FAD-dependent urate hydroxylase HpyO/Asp monooxygenase CreE-like FAD/NAD(P)-binding" evidence="2">
    <location>
        <begin position="29"/>
        <end position="172"/>
    </location>
</feature>
<organism evidence="3 4">
    <name type="scientific">Cypionkella sinensis</name>
    <dbReference type="NCBI Taxonomy" id="1756043"/>
    <lineage>
        <taxon>Bacteria</taxon>
        <taxon>Pseudomonadati</taxon>
        <taxon>Pseudomonadota</taxon>
        <taxon>Alphaproteobacteria</taxon>
        <taxon>Rhodobacterales</taxon>
        <taxon>Paracoccaceae</taxon>
        <taxon>Cypionkella</taxon>
    </lineage>
</organism>
<sequence length="462" mass="49983">MNDLFIPPSTAATTPANLSSGPPKGAHVAIIGGGASGVLMAVHLLRHPDTARVTLIERTGAMGAGIAYSTIDPEHLLNTRVHNMSGFPDDPQHFHAWLQRYHDTTVSDQGFVSRATYGSYLGALLAEWDADPRLIRIYQNVTDLAETTEGVALHLADGQSLRADRAVLATGHVVPDQAREWPLTDAWSPQEPPPPQSRIIIIGSGLSMVDQVLTILRSGHTGPILSLSRRGLLPRDHTATKPMQLDAKHLPRGATASALLAWARGLTRAAIAQGGTWRDAVDGIRPHVATLWRSLPTPERARFLRHGATWWDVHRHRIPPQSQAAVHQAILDGQLIIRKAAFQDAVPRAEGGFFAYVRPFGSADSEAIAAARIIDCRGIRRDPEQNATPLVKSLLAQKAARIDPLRIGLEVDAHCRLIRADGSTSPRIHVIGPASRAAFWEITAIPDIREQVAGLAAEIAVV</sequence>
<comment type="caution">
    <text evidence="3">The sequence shown here is derived from an EMBL/GenBank/DDBJ whole genome shotgun (WGS) entry which is preliminary data.</text>
</comment>
<proteinExistence type="predicted"/>